<accession>A0A846YJB6</accession>
<reference evidence="2 3" key="1">
    <citation type="submission" date="2020-04" db="EMBL/GenBank/DDBJ databases">
        <title>MicrobeNet Type strains.</title>
        <authorList>
            <person name="Nicholson A.C."/>
        </authorList>
    </citation>
    <scope>NUCLEOTIDE SEQUENCE [LARGE SCALE GENOMIC DNA]</scope>
    <source>
        <strain evidence="2 3">JCM 3332</strain>
    </source>
</reference>
<comment type="caution">
    <text evidence="2">The sequence shown here is derived from an EMBL/GenBank/DDBJ whole genome shotgun (WGS) entry which is preliminary data.</text>
</comment>
<feature type="transmembrane region" description="Helical" evidence="1">
    <location>
        <begin position="304"/>
        <end position="321"/>
    </location>
</feature>
<keyword evidence="3" id="KW-1185">Reference proteome</keyword>
<gene>
    <name evidence="2" type="ORF">HGA15_13790</name>
</gene>
<name>A0A846YJB6_9NOCA</name>
<feature type="transmembrane region" description="Helical" evidence="1">
    <location>
        <begin position="21"/>
        <end position="42"/>
    </location>
</feature>
<feature type="transmembrane region" description="Helical" evidence="1">
    <location>
        <begin position="166"/>
        <end position="186"/>
    </location>
</feature>
<dbReference type="Proteomes" id="UP000570678">
    <property type="component" value="Unassembled WGS sequence"/>
</dbReference>
<keyword evidence="1" id="KW-1133">Transmembrane helix</keyword>
<dbReference type="AlphaFoldDB" id="A0A846YJB6"/>
<organism evidence="2 3">
    <name type="scientific">Nocardia flavorosea</name>
    <dbReference type="NCBI Taxonomy" id="53429"/>
    <lineage>
        <taxon>Bacteria</taxon>
        <taxon>Bacillati</taxon>
        <taxon>Actinomycetota</taxon>
        <taxon>Actinomycetes</taxon>
        <taxon>Mycobacteriales</taxon>
        <taxon>Nocardiaceae</taxon>
        <taxon>Nocardia</taxon>
    </lineage>
</organism>
<feature type="transmembrane region" description="Helical" evidence="1">
    <location>
        <begin position="198"/>
        <end position="217"/>
    </location>
</feature>
<feature type="transmembrane region" description="Helical" evidence="1">
    <location>
        <begin position="260"/>
        <end position="284"/>
    </location>
</feature>
<sequence>MTTVRTRTKFDTQQLRADLRTARLDATIALLVTLAVFGWLYYRVADGTSPTIAVMPDLADPGRYWMYWMCQAFGWTGLLWAWITVVLGLLRSSHSPRWLPVPQHSIEKWHRATSLTTIGLMFVHAAWLFAEFVRDYSATAGTAESVWRAFVDTFVPSAYPSGTGKVAIFIGLLALYLAIPLGLAFYSRRWLRPAIWRALHASIIVVYALSVWHTLLYGTNVWYDGRFRTLVWILQLPIAALVLYRLTNLPPSRQRTRATIVLRSVAALIVLGFIAIVCAAVLSGHDGGRTLGVAGMGLNVTRTNIWWGLVIFLVAVALSVVRARQIRRRATVTGRVVPSELR</sequence>
<keyword evidence="1" id="KW-0812">Transmembrane</keyword>
<feature type="transmembrane region" description="Helical" evidence="1">
    <location>
        <begin position="65"/>
        <end position="90"/>
    </location>
</feature>
<keyword evidence="1" id="KW-0472">Membrane</keyword>
<proteinExistence type="predicted"/>
<feature type="transmembrane region" description="Helical" evidence="1">
    <location>
        <begin position="111"/>
        <end position="130"/>
    </location>
</feature>
<feature type="transmembrane region" description="Helical" evidence="1">
    <location>
        <begin position="229"/>
        <end position="248"/>
    </location>
</feature>
<protein>
    <submittedName>
        <fullName evidence="2">Iron reductase</fullName>
    </submittedName>
</protein>
<evidence type="ECO:0000313" key="3">
    <source>
        <dbReference type="Proteomes" id="UP000570678"/>
    </source>
</evidence>
<evidence type="ECO:0000256" key="1">
    <source>
        <dbReference type="SAM" id="Phobius"/>
    </source>
</evidence>
<dbReference type="RefSeq" id="WP_062976364.1">
    <property type="nucleotide sequence ID" value="NZ_JAAXOT010000006.1"/>
</dbReference>
<dbReference type="EMBL" id="JAAXOT010000006">
    <property type="protein sequence ID" value="NKY57208.1"/>
    <property type="molecule type" value="Genomic_DNA"/>
</dbReference>
<evidence type="ECO:0000313" key="2">
    <source>
        <dbReference type="EMBL" id="NKY57208.1"/>
    </source>
</evidence>